<dbReference type="PANTHER" id="PTHR22642:SF2">
    <property type="entry name" value="PROTEIN LONG AFTER FAR-RED 3"/>
    <property type="match status" value="1"/>
</dbReference>
<proteinExistence type="predicted"/>
<dbReference type="Gene3D" id="3.20.20.140">
    <property type="entry name" value="Metal-dependent hydrolases"/>
    <property type="match status" value="1"/>
</dbReference>
<evidence type="ECO:0000313" key="2">
    <source>
        <dbReference type="EMBL" id="MPM71546.1"/>
    </source>
</evidence>
<dbReference type="InterPro" id="IPR032466">
    <property type="entry name" value="Metal_Hydrolase"/>
</dbReference>
<dbReference type="EMBL" id="VSSQ01024180">
    <property type="protein sequence ID" value="MPM71546.1"/>
    <property type="molecule type" value="Genomic_DNA"/>
</dbReference>
<dbReference type="PANTHER" id="PTHR22642">
    <property type="entry name" value="IMIDAZOLONEPROPIONASE"/>
    <property type="match status" value="1"/>
</dbReference>
<dbReference type="SUPFAM" id="SSF51556">
    <property type="entry name" value="Metallo-dependent hydrolases"/>
    <property type="match status" value="1"/>
</dbReference>
<evidence type="ECO:0000259" key="1">
    <source>
        <dbReference type="Pfam" id="PF07969"/>
    </source>
</evidence>
<accession>A0A645C158</accession>
<sequence>MFKDGSLGARTALLSQPYADDPLNHGIDALPDEEMDKYCALAAKHRLQVITHVIGDEAARRTMACYRRFNEHVNRNRNGLVHFQISDHELIKTAADDQLVIYYQPIFLEYDLHIVRDRVGLALAETSYAFRSVPEAGISVAYGTDCPVEDFNPFANLYCAVTRLDLQGQPAGGYQPSEKVTVEQALDAYTIGSAYAEFAENHKGRLKAGYVADLVVLDQDLFTVDSQLIKDIKPLLTMVGGEVVYNQKGGLL</sequence>
<protein>
    <recommendedName>
        <fullName evidence="1">Amidohydrolase 3 domain-containing protein</fullName>
    </recommendedName>
</protein>
<dbReference type="Pfam" id="PF07969">
    <property type="entry name" value="Amidohydro_3"/>
    <property type="match status" value="1"/>
</dbReference>
<comment type="caution">
    <text evidence="2">The sequence shown here is derived from an EMBL/GenBank/DDBJ whole genome shotgun (WGS) entry which is preliminary data.</text>
</comment>
<dbReference type="SUPFAM" id="SSF51338">
    <property type="entry name" value="Composite domain of metallo-dependent hydrolases"/>
    <property type="match status" value="1"/>
</dbReference>
<feature type="domain" description="Amidohydrolase 3" evidence="1">
    <location>
        <begin position="1"/>
        <end position="245"/>
    </location>
</feature>
<dbReference type="GO" id="GO:0016810">
    <property type="term" value="F:hydrolase activity, acting on carbon-nitrogen (but not peptide) bonds"/>
    <property type="evidence" value="ECO:0007669"/>
    <property type="project" value="InterPro"/>
</dbReference>
<dbReference type="InterPro" id="IPR013108">
    <property type="entry name" value="Amidohydro_3"/>
</dbReference>
<dbReference type="InterPro" id="IPR011059">
    <property type="entry name" value="Metal-dep_hydrolase_composite"/>
</dbReference>
<dbReference type="AlphaFoldDB" id="A0A645C158"/>
<name>A0A645C158_9ZZZZ</name>
<organism evidence="2">
    <name type="scientific">bioreactor metagenome</name>
    <dbReference type="NCBI Taxonomy" id="1076179"/>
    <lineage>
        <taxon>unclassified sequences</taxon>
        <taxon>metagenomes</taxon>
        <taxon>ecological metagenomes</taxon>
    </lineage>
</organism>
<reference evidence="2" key="1">
    <citation type="submission" date="2019-08" db="EMBL/GenBank/DDBJ databases">
        <authorList>
            <person name="Kucharzyk K."/>
            <person name="Murdoch R.W."/>
            <person name="Higgins S."/>
            <person name="Loffler F."/>
        </authorList>
    </citation>
    <scope>NUCLEOTIDE SEQUENCE</scope>
</reference>
<gene>
    <name evidence="2" type="ORF">SDC9_118512</name>
</gene>